<dbReference type="EMBL" id="OZ034834">
    <property type="protein sequence ID" value="CAL1675788.1"/>
    <property type="molecule type" value="Genomic_DNA"/>
</dbReference>
<feature type="compositionally biased region" description="Basic and acidic residues" evidence="1">
    <location>
        <begin position="1"/>
        <end position="50"/>
    </location>
</feature>
<keyword evidence="3" id="KW-1185">Reference proteome</keyword>
<protein>
    <submittedName>
        <fullName evidence="2">Uncharacterized protein</fullName>
    </submittedName>
</protein>
<feature type="region of interest" description="Disordered" evidence="1">
    <location>
        <begin position="1"/>
        <end position="62"/>
    </location>
</feature>
<dbReference type="Proteomes" id="UP001497644">
    <property type="component" value="Chromosome 11"/>
</dbReference>
<proteinExistence type="predicted"/>
<sequence>MQDLRGGARPEKRKKDARTVRRQTRDDLSNVKRRMHLGERKMDGEQRGDRGSPSSGGNGLRPSLRSQLVALCLWDDEIHIHENRFGDADAACG</sequence>
<reference evidence="2" key="1">
    <citation type="submission" date="2024-04" db="EMBL/GenBank/DDBJ databases">
        <authorList>
            <consortium name="Molecular Ecology Group"/>
        </authorList>
    </citation>
    <scope>NUCLEOTIDE SEQUENCE</scope>
</reference>
<evidence type="ECO:0000313" key="3">
    <source>
        <dbReference type="Proteomes" id="UP001497644"/>
    </source>
</evidence>
<evidence type="ECO:0000313" key="2">
    <source>
        <dbReference type="EMBL" id="CAL1675788.1"/>
    </source>
</evidence>
<accession>A0AAV2N8K1</accession>
<evidence type="ECO:0000256" key="1">
    <source>
        <dbReference type="SAM" id="MobiDB-lite"/>
    </source>
</evidence>
<organism evidence="2 3">
    <name type="scientific">Lasius platythorax</name>
    <dbReference type="NCBI Taxonomy" id="488582"/>
    <lineage>
        <taxon>Eukaryota</taxon>
        <taxon>Metazoa</taxon>
        <taxon>Ecdysozoa</taxon>
        <taxon>Arthropoda</taxon>
        <taxon>Hexapoda</taxon>
        <taxon>Insecta</taxon>
        <taxon>Pterygota</taxon>
        <taxon>Neoptera</taxon>
        <taxon>Endopterygota</taxon>
        <taxon>Hymenoptera</taxon>
        <taxon>Apocrita</taxon>
        <taxon>Aculeata</taxon>
        <taxon>Formicoidea</taxon>
        <taxon>Formicidae</taxon>
        <taxon>Formicinae</taxon>
        <taxon>Lasius</taxon>
        <taxon>Lasius</taxon>
    </lineage>
</organism>
<name>A0AAV2N8K1_9HYME</name>
<dbReference type="AlphaFoldDB" id="A0AAV2N8K1"/>
<gene>
    <name evidence="2" type="ORF">LPLAT_LOCUS2095</name>
</gene>